<dbReference type="InterPro" id="IPR003776">
    <property type="entry name" value="YcaO-like_dom"/>
</dbReference>
<dbReference type="PANTHER" id="PTHR37809">
    <property type="entry name" value="RIBOSOMAL PROTEIN S12 METHYLTHIOTRANSFERASE ACCESSORY FACTOR YCAO"/>
    <property type="match status" value="1"/>
</dbReference>
<dbReference type="Pfam" id="PF02624">
    <property type="entry name" value="YcaO"/>
    <property type="match status" value="1"/>
</dbReference>
<organism evidence="2 3">
    <name type="scientific">Rhizobium etli 8C-3</name>
    <dbReference type="NCBI Taxonomy" id="538025"/>
    <lineage>
        <taxon>Bacteria</taxon>
        <taxon>Pseudomonadati</taxon>
        <taxon>Pseudomonadota</taxon>
        <taxon>Alphaproteobacteria</taxon>
        <taxon>Hyphomicrobiales</taxon>
        <taxon>Rhizobiaceae</taxon>
        <taxon>Rhizobium/Agrobacterium group</taxon>
        <taxon>Rhizobium</taxon>
    </lineage>
</organism>
<keyword evidence="2" id="KW-0614">Plasmid</keyword>
<dbReference type="PANTHER" id="PTHR37809:SF1">
    <property type="entry name" value="RIBOSOMAL PROTEIN S12 METHYLTHIOTRANSFERASE ACCESSORY FACTOR YCAO"/>
    <property type="match status" value="1"/>
</dbReference>
<gene>
    <name evidence="2" type="ORF">AM571_PC00381</name>
</gene>
<evidence type="ECO:0000259" key="1">
    <source>
        <dbReference type="PROSITE" id="PS51664"/>
    </source>
</evidence>
<accession>A0A1L5PD45</accession>
<reference evidence="2 3" key="1">
    <citation type="submission" date="2016-09" db="EMBL/GenBank/DDBJ databases">
        <title>The complete genome sequences of Rhizobium gallicum, symbiovars gallicum and phaseoli, symbionts associated to common bean (Phaseolus vulgaris).</title>
        <authorList>
            <person name="Bustos P."/>
            <person name="Santamaria R.I."/>
            <person name="Perez-Carrascal O.M."/>
            <person name="Juarez S."/>
            <person name="Lozano L."/>
            <person name="Martinez-Flores I."/>
            <person name="Martinez-Romero E."/>
            <person name="Cevallos M."/>
            <person name="Romero D."/>
            <person name="Davila G."/>
            <person name="Gonzalez V."/>
        </authorList>
    </citation>
    <scope>NUCLEOTIDE SEQUENCE [LARGE SCALE GENOMIC DNA]</scope>
    <source>
        <strain evidence="2 3">8C-3</strain>
        <plasmid evidence="3">Plasmid prsp8c3c</plasmid>
    </source>
</reference>
<dbReference type="NCBIfam" id="TIGR00702">
    <property type="entry name" value="YcaO-type kinase domain"/>
    <property type="match status" value="1"/>
</dbReference>
<dbReference type="Gene3D" id="3.30.160.660">
    <property type="match status" value="1"/>
</dbReference>
<name>A0A1L5PD45_RHIET</name>
<protein>
    <submittedName>
        <fullName evidence="2">YcaO-like protein</fullName>
    </submittedName>
</protein>
<geneLocation type="plasmid" evidence="3">
    <name>prsp8c3c</name>
</geneLocation>
<proteinExistence type="predicted"/>
<sequence length="383" mass="41809">MPSETLMRVSPFLLDFGVTRVARHTGLDRIGIPVWCAYSPNARSIVVAQGKGLTDDDAKVSAVMEALERAVAGNPSVNTVRTSARRLQESGYMVEKLNCLIGRHKNDIGDDEGIEWALGRELLSGTEIYIPFEAAILDRTRDCRFWMSSDGLACGNTLEEAILHGILERIERDAHVLWQIGNDKDRYSRCIDPRGLQDPALDQLIEKIETAGLVLRLFDMMSDIAIPCFTAILAPGEIHGAADVRFVEVTAGNGAHPSPVRAAIRAVTEAVQSRLTYISGARDDILPETYHAPLPLQTRTAFQAVPAMPAAIAPAFPQSLSQHLHHTLGALREKQIDKVIVLALSDPALPFSVTKIFIPALENPPGGRARRFGNRAVSKAIMS</sequence>
<evidence type="ECO:0000313" key="3">
    <source>
        <dbReference type="Proteomes" id="UP000185109"/>
    </source>
</evidence>
<dbReference type="EMBL" id="CP017244">
    <property type="protein sequence ID" value="APO78121.1"/>
    <property type="molecule type" value="Genomic_DNA"/>
</dbReference>
<dbReference type="Proteomes" id="UP000185109">
    <property type="component" value="Plasmid pRsp8C3c"/>
</dbReference>
<feature type="domain" description="YcaO" evidence="1">
    <location>
        <begin position="50"/>
        <end position="383"/>
    </location>
</feature>
<dbReference type="AlphaFoldDB" id="A0A1L5PD45"/>
<dbReference type="PROSITE" id="PS51664">
    <property type="entry name" value="YCAO"/>
    <property type="match status" value="1"/>
</dbReference>
<evidence type="ECO:0000313" key="2">
    <source>
        <dbReference type="EMBL" id="APO78121.1"/>
    </source>
</evidence>